<reference evidence="12 13" key="1">
    <citation type="journal article" date="2021" name="Cell Host Microbe">
        <title>in vivo commensal control of Clostridioides difficile virulence.</title>
        <authorList>
            <person name="Girinathan B.P."/>
            <person name="Dibenedetto N."/>
            <person name="Worley J.N."/>
            <person name="Peltier J."/>
            <person name="Arrieta-Ortiz M.L."/>
            <person name="Rupa Christinal Immanuel S."/>
            <person name="Lavin R."/>
            <person name="Delaney M.L."/>
            <person name="Cummins C."/>
            <person name="Hoffmann M."/>
            <person name="Luo Y."/>
            <person name="Gonzalez-Escalona N."/>
            <person name="Allard M."/>
            <person name="Onderdonk A.B."/>
            <person name="Gerber G.K."/>
            <person name="Sonenshein A.L."/>
            <person name="Baliga N."/>
            <person name="Dupuy B."/>
            <person name="Bry L."/>
        </authorList>
    </citation>
    <scope>NUCLEOTIDE SEQUENCE [LARGE SCALE GENOMIC DNA]</scope>
    <source>
        <strain evidence="12 13">DSM 599</strain>
    </source>
</reference>
<dbReference type="SUPFAM" id="SSF51344">
    <property type="entry name" value="Epsilon subunit of F1F0-ATP synthase N-terminal domain"/>
    <property type="match status" value="1"/>
</dbReference>
<evidence type="ECO:0000256" key="7">
    <source>
        <dbReference type="ARBA" id="ARBA00023196"/>
    </source>
</evidence>
<evidence type="ECO:0000256" key="1">
    <source>
        <dbReference type="ARBA" id="ARBA00004202"/>
    </source>
</evidence>
<name>A0ABS7KY55_CLOSR</name>
<organism evidence="12 13">
    <name type="scientific">Clostridium sardiniense</name>
    <name type="common">Clostridium absonum</name>
    <dbReference type="NCBI Taxonomy" id="29369"/>
    <lineage>
        <taxon>Bacteria</taxon>
        <taxon>Bacillati</taxon>
        <taxon>Bacillota</taxon>
        <taxon>Clostridia</taxon>
        <taxon>Eubacteriales</taxon>
        <taxon>Clostridiaceae</taxon>
        <taxon>Clostridium</taxon>
    </lineage>
</organism>
<dbReference type="Pfam" id="PF00401">
    <property type="entry name" value="ATP-synt_DE"/>
    <property type="match status" value="1"/>
</dbReference>
<dbReference type="Gene3D" id="2.60.15.10">
    <property type="entry name" value="F0F1 ATP synthase delta/epsilon subunit, N-terminal"/>
    <property type="match status" value="1"/>
</dbReference>
<dbReference type="Proteomes" id="UP001299068">
    <property type="component" value="Unassembled WGS sequence"/>
</dbReference>
<dbReference type="HAMAP" id="MF_00530">
    <property type="entry name" value="ATP_synth_epsil_bac"/>
    <property type="match status" value="1"/>
</dbReference>
<feature type="domain" description="ATP synthase F1 complex delta/epsilon subunit N-terminal" evidence="11">
    <location>
        <begin position="5"/>
        <end position="80"/>
    </location>
</feature>
<comment type="subunit">
    <text evidence="9">F-type ATPases have 2 components, CF(1) - the catalytic core - and CF(0) - the membrane proton channel. CF(1) has five subunits: alpha(3), beta(3), gamma(1), delta(1), epsilon(1). CF(0) has three main subunits: a, b and c.</text>
</comment>
<dbReference type="PANTHER" id="PTHR13822">
    <property type="entry name" value="ATP SYNTHASE DELTA/EPSILON CHAIN"/>
    <property type="match status" value="1"/>
</dbReference>
<keyword evidence="3 9" id="KW-0813">Transport</keyword>
<evidence type="ECO:0000256" key="2">
    <source>
        <dbReference type="ARBA" id="ARBA00005712"/>
    </source>
</evidence>
<dbReference type="SUPFAM" id="SSF46604">
    <property type="entry name" value="Epsilon subunit of F1F0-ATP synthase C-terminal domain"/>
    <property type="match status" value="1"/>
</dbReference>
<dbReference type="Gene3D" id="1.20.5.440">
    <property type="entry name" value="ATP synthase delta/epsilon subunit, C-terminal domain"/>
    <property type="match status" value="1"/>
</dbReference>
<keyword evidence="7 9" id="KW-0139">CF(1)</keyword>
<dbReference type="InterPro" id="IPR020546">
    <property type="entry name" value="ATP_synth_F1_dsu/esu_N"/>
</dbReference>
<keyword evidence="4 9" id="KW-1003">Cell membrane</keyword>
<accession>A0ABS7KY55</accession>
<dbReference type="InterPro" id="IPR036771">
    <property type="entry name" value="ATPsynth_dsu/esu_N"/>
</dbReference>
<dbReference type="CDD" id="cd12152">
    <property type="entry name" value="F1-ATPase_delta"/>
    <property type="match status" value="1"/>
</dbReference>
<dbReference type="PANTHER" id="PTHR13822:SF10">
    <property type="entry name" value="ATP SYNTHASE EPSILON CHAIN, CHLOROPLASTIC"/>
    <property type="match status" value="1"/>
</dbReference>
<evidence type="ECO:0000313" key="12">
    <source>
        <dbReference type="EMBL" id="MBY0755745.1"/>
    </source>
</evidence>
<dbReference type="EMBL" id="JAIKTU010000007">
    <property type="protein sequence ID" value="MBY0755745.1"/>
    <property type="molecule type" value="Genomic_DNA"/>
</dbReference>
<evidence type="ECO:0000256" key="8">
    <source>
        <dbReference type="ARBA" id="ARBA00023310"/>
    </source>
</evidence>
<evidence type="ECO:0000259" key="11">
    <source>
        <dbReference type="Pfam" id="PF02823"/>
    </source>
</evidence>
<comment type="function">
    <text evidence="9">Produces ATP from ADP in the presence of a proton gradient across the membrane.</text>
</comment>
<sequence length="132" mass="14735">MANTFKLKIMTPNKVKIDEEVLSLTTNTSEGKFEILANHASIVVNTIPCVTEITKANGEKINLFTSRGVIGFKNNELNFCCGSCETKEEIDTGRAEEAKKRAEKRLNDEKFDRERAEAALGRALARLELKSK</sequence>
<keyword evidence="6 9" id="KW-0472">Membrane</keyword>
<comment type="caution">
    <text evidence="12">The sequence shown here is derived from an EMBL/GenBank/DDBJ whole genome shotgun (WGS) entry which is preliminary data.</text>
</comment>
<comment type="subcellular location">
    <subcellularLocation>
        <location evidence="1 9">Cell membrane</location>
        <topology evidence="1 9">Peripheral membrane protein</topology>
    </subcellularLocation>
</comment>
<dbReference type="InterPro" id="IPR020547">
    <property type="entry name" value="ATP_synth_F1_esu_C"/>
</dbReference>
<keyword evidence="9" id="KW-0375">Hydrogen ion transport</keyword>
<evidence type="ECO:0000313" key="13">
    <source>
        <dbReference type="Proteomes" id="UP001299068"/>
    </source>
</evidence>
<keyword evidence="5 9" id="KW-0406">Ion transport</keyword>
<protein>
    <recommendedName>
        <fullName evidence="9">ATP synthase epsilon chain</fullName>
    </recommendedName>
    <alternativeName>
        <fullName evidence="9">ATP synthase F1 sector epsilon subunit</fullName>
    </alternativeName>
    <alternativeName>
        <fullName evidence="9">F-ATPase epsilon subunit</fullName>
    </alternativeName>
</protein>
<evidence type="ECO:0000259" key="10">
    <source>
        <dbReference type="Pfam" id="PF00401"/>
    </source>
</evidence>
<dbReference type="InterPro" id="IPR001469">
    <property type="entry name" value="ATP_synth_F1_dsu/esu"/>
</dbReference>
<evidence type="ECO:0000256" key="4">
    <source>
        <dbReference type="ARBA" id="ARBA00022475"/>
    </source>
</evidence>
<evidence type="ECO:0000256" key="5">
    <source>
        <dbReference type="ARBA" id="ARBA00023065"/>
    </source>
</evidence>
<dbReference type="Pfam" id="PF02823">
    <property type="entry name" value="ATP-synt_DE_N"/>
    <property type="match status" value="1"/>
</dbReference>
<evidence type="ECO:0000256" key="9">
    <source>
        <dbReference type="HAMAP-Rule" id="MF_00530"/>
    </source>
</evidence>
<feature type="domain" description="ATP synthase epsilon subunit C-terminal" evidence="10">
    <location>
        <begin position="88"/>
        <end position="128"/>
    </location>
</feature>
<evidence type="ECO:0000256" key="3">
    <source>
        <dbReference type="ARBA" id="ARBA00022448"/>
    </source>
</evidence>
<dbReference type="InterPro" id="IPR036794">
    <property type="entry name" value="ATP_F1_dsu/esu_C_sf"/>
</dbReference>
<evidence type="ECO:0000256" key="6">
    <source>
        <dbReference type="ARBA" id="ARBA00023136"/>
    </source>
</evidence>
<proteinExistence type="inferred from homology"/>
<dbReference type="RefSeq" id="WP_221861098.1">
    <property type="nucleotide sequence ID" value="NZ_JAIKTU010000007.1"/>
</dbReference>
<comment type="similarity">
    <text evidence="2 9">Belongs to the ATPase epsilon chain family.</text>
</comment>
<keyword evidence="13" id="KW-1185">Reference proteome</keyword>
<gene>
    <name evidence="9" type="primary">atpC</name>
    <name evidence="12" type="ORF">K5V21_09755</name>
</gene>
<keyword evidence="8 9" id="KW-0066">ATP synthesis</keyword>